<dbReference type="PROSITE" id="PS51384">
    <property type="entry name" value="FAD_FR"/>
    <property type="match status" value="1"/>
</dbReference>
<dbReference type="InterPro" id="IPR051410">
    <property type="entry name" value="Ferric/Cupric_Reductase"/>
</dbReference>
<dbReference type="OrthoDB" id="167398at2759"/>
<dbReference type="GO" id="GO:0015677">
    <property type="term" value="P:copper ion import"/>
    <property type="evidence" value="ECO:0007669"/>
    <property type="project" value="TreeGrafter"/>
</dbReference>
<dbReference type="Gene3D" id="3.40.50.80">
    <property type="entry name" value="Nucleotide-binding domain of ferredoxin-NADP reductase (FNR) module"/>
    <property type="match status" value="1"/>
</dbReference>
<feature type="transmembrane region" description="Helical" evidence="7">
    <location>
        <begin position="254"/>
        <end position="272"/>
    </location>
</feature>
<accession>E3QPU2</accession>
<feature type="transmembrane region" description="Helical" evidence="7">
    <location>
        <begin position="117"/>
        <end position="136"/>
    </location>
</feature>
<dbReference type="InterPro" id="IPR039261">
    <property type="entry name" value="FNR_nucleotide-bd"/>
</dbReference>
<dbReference type="Proteomes" id="UP000008782">
    <property type="component" value="Unassembled WGS sequence"/>
</dbReference>
<dbReference type="EMBL" id="GG697365">
    <property type="protein sequence ID" value="EFQ32869.1"/>
    <property type="molecule type" value="Genomic_DNA"/>
</dbReference>
<keyword evidence="10" id="KW-1185">Reference proteome</keyword>
<organism evidence="10">
    <name type="scientific">Colletotrichum graminicola (strain M1.001 / M2 / FGSC 10212)</name>
    <name type="common">Maize anthracnose fungus</name>
    <name type="synonym">Glomerella graminicola</name>
    <dbReference type="NCBI Taxonomy" id="645133"/>
    <lineage>
        <taxon>Eukaryota</taxon>
        <taxon>Fungi</taxon>
        <taxon>Dikarya</taxon>
        <taxon>Ascomycota</taxon>
        <taxon>Pezizomycotina</taxon>
        <taxon>Sordariomycetes</taxon>
        <taxon>Hypocreomycetidae</taxon>
        <taxon>Glomerellales</taxon>
        <taxon>Glomerellaceae</taxon>
        <taxon>Colletotrichum</taxon>
        <taxon>Colletotrichum graminicola species complex</taxon>
    </lineage>
</organism>
<dbReference type="GO" id="GO:0006826">
    <property type="term" value="P:iron ion transport"/>
    <property type="evidence" value="ECO:0007669"/>
    <property type="project" value="TreeGrafter"/>
</dbReference>
<dbReference type="AlphaFoldDB" id="E3QPU2"/>
<feature type="transmembrane region" description="Helical" evidence="7">
    <location>
        <begin position="225"/>
        <end position="242"/>
    </location>
</feature>
<dbReference type="RefSeq" id="XP_008096889.1">
    <property type="nucleotide sequence ID" value="XM_008098698.1"/>
</dbReference>
<dbReference type="GO" id="GO:0000293">
    <property type="term" value="F:ferric-chelate reductase activity"/>
    <property type="evidence" value="ECO:0007669"/>
    <property type="project" value="TreeGrafter"/>
</dbReference>
<dbReference type="Pfam" id="PF01794">
    <property type="entry name" value="Ferric_reduct"/>
    <property type="match status" value="1"/>
</dbReference>
<evidence type="ECO:0000256" key="2">
    <source>
        <dbReference type="ARBA" id="ARBA00022448"/>
    </source>
</evidence>
<keyword evidence="2" id="KW-0813">Transport</keyword>
<evidence type="ECO:0000259" key="8">
    <source>
        <dbReference type="PROSITE" id="PS51384"/>
    </source>
</evidence>
<dbReference type="HOGENOM" id="CLU_010365_3_1_1"/>
<keyword evidence="3 7" id="KW-0812">Transmembrane</keyword>
<feature type="domain" description="FAD-binding FR-type" evidence="8">
    <location>
        <begin position="310"/>
        <end position="429"/>
    </location>
</feature>
<dbReference type="VEuPathDB" id="FungiDB:GLRG_08013"/>
<evidence type="ECO:0000256" key="4">
    <source>
        <dbReference type="ARBA" id="ARBA00022989"/>
    </source>
</evidence>
<dbReference type="GO" id="GO:0006879">
    <property type="term" value="P:intracellular iron ion homeostasis"/>
    <property type="evidence" value="ECO:0007669"/>
    <property type="project" value="TreeGrafter"/>
</dbReference>
<dbReference type="PANTHER" id="PTHR32361">
    <property type="entry name" value="FERRIC/CUPRIC REDUCTASE TRANSMEMBRANE COMPONENT"/>
    <property type="match status" value="1"/>
</dbReference>
<evidence type="ECO:0000313" key="10">
    <source>
        <dbReference type="Proteomes" id="UP000008782"/>
    </source>
</evidence>
<dbReference type="eggNOG" id="KOG0039">
    <property type="taxonomic scope" value="Eukaryota"/>
</dbReference>
<gene>
    <name evidence="9" type="ORF">GLRG_08013</name>
</gene>
<protein>
    <submittedName>
        <fullName evidence="9">Ferric reductase like transmembrane component</fullName>
    </submittedName>
</protein>
<dbReference type="PANTHER" id="PTHR32361:SF12">
    <property type="entry name" value="PUTATIVE (AFU_ORTHOLOGUE AFUA_1G14340)-RELATED"/>
    <property type="match status" value="1"/>
</dbReference>
<proteinExistence type="predicted"/>
<keyword evidence="6 7" id="KW-0472">Membrane</keyword>
<feature type="transmembrane region" description="Helical" evidence="7">
    <location>
        <begin position="30"/>
        <end position="53"/>
    </location>
</feature>
<keyword evidence="5" id="KW-0406">Ion transport</keyword>
<evidence type="ECO:0000256" key="6">
    <source>
        <dbReference type="ARBA" id="ARBA00023136"/>
    </source>
</evidence>
<dbReference type="STRING" id="645133.E3QPU2"/>
<dbReference type="GeneID" id="24413378"/>
<dbReference type="InterPro" id="IPR013130">
    <property type="entry name" value="Fe3_Rdtase_TM_dom"/>
</dbReference>
<name>E3QPU2_COLGM</name>
<comment type="subcellular location">
    <subcellularLocation>
        <location evidence="1">Membrane</location>
        <topology evidence="1">Multi-pass membrane protein</topology>
    </subcellularLocation>
</comment>
<dbReference type="InterPro" id="IPR017927">
    <property type="entry name" value="FAD-bd_FR_type"/>
</dbReference>
<evidence type="ECO:0000256" key="1">
    <source>
        <dbReference type="ARBA" id="ARBA00004141"/>
    </source>
</evidence>
<evidence type="ECO:0000313" key="9">
    <source>
        <dbReference type="EMBL" id="EFQ32869.1"/>
    </source>
</evidence>
<evidence type="ECO:0000256" key="3">
    <source>
        <dbReference type="ARBA" id="ARBA00022692"/>
    </source>
</evidence>
<sequence length="474" mass="52717">MEAVDFHFEDSLIDPYDEGLHGVNQSDNIAFVQILWASLGLLTSIVVSVQLVLHQTNSRRRIALAEAPKETHQDAWVRPVFPWVPGVKRRFLYAPLFSLRRARRLHWFGSLSTRSHAIFLLFYAASNIAYMFAVNFDSWTNRYTGGGEHGPAGPSNRARQPHNGLVAVELRRLHHASSLDCPGLTFYAGRTVVLEILLHGIVWAVVHVADKGWSSVGVKVVHHDFIRAGFVGWVALALILVLSLPPVRAACYEALVNIHILLATIIIGSTIAHCKLSGFDLPHTPWNIAAAVLWAVERLLRALRLVRYSLTRQGRTITDIETIEGTSNMCRITMNLPCRVDIKPGTHAYIRLGAVKFRETHPFSMAWVEHRLYPTARGFSQRKITTVVSFIVCAQQGFTRDLFNRVSASGGVLTTNATFKGPYGGHTSLDSYGHVVLIAGASGITHQIGYARRLVLGFNSQTTATRRIVLVWVI</sequence>
<evidence type="ECO:0000256" key="7">
    <source>
        <dbReference type="SAM" id="Phobius"/>
    </source>
</evidence>
<dbReference type="GO" id="GO:0005886">
    <property type="term" value="C:plasma membrane"/>
    <property type="evidence" value="ECO:0007669"/>
    <property type="project" value="TreeGrafter"/>
</dbReference>
<reference evidence="10" key="1">
    <citation type="journal article" date="2012" name="Nat. Genet.">
        <title>Lifestyle transitions in plant pathogenic Colletotrichum fungi deciphered by genome and transcriptome analyses.</title>
        <authorList>
            <person name="O'Connell R.J."/>
            <person name="Thon M.R."/>
            <person name="Hacquard S."/>
            <person name="Amyotte S.G."/>
            <person name="Kleemann J."/>
            <person name="Torres M.F."/>
            <person name="Damm U."/>
            <person name="Buiate E.A."/>
            <person name="Epstein L."/>
            <person name="Alkan N."/>
            <person name="Altmueller J."/>
            <person name="Alvarado-Balderrama L."/>
            <person name="Bauser C.A."/>
            <person name="Becker C."/>
            <person name="Birren B.W."/>
            <person name="Chen Z."/>
            <person name="Choi J."/>
            <person name="Crouch J.A."/>
            <person name="Duvick J.P."/>
            <person name="Farman M.A."/>
            <person name="Gan P."/>
            <person name="Heiman D."/>
            <person name="Henrissat B."/>
            <person name="Howard R.J."/>
            <person name="Kabbage M."/>
            <person name="Koch C."/>
            <person name="Kracher B."/>
            <person name="Kubo Y."/>
            <person name="Law A.D."/>
            <person name="Lebrun M.-H."/>
            <person name="Lee Y.-H."/>
            <person name="Miyara I."/>
            <person name="Moore N."/>
            <person name="Neumann U."/>
            <person name="Nordstroem K."/>
            <person name="Panaccione D.G."/>
            <person name="Panstruga R."/>
            <person name="Place M."/>
            <person name="Proctor R.H."/>
            <person name="Prusky D."/>
            <person name="Rech G."/>
            <person name="Reinhardt R."/>
            <person name="Rollins J.A."/>
            <person name="Rounsley S."/>
            <person name="Schardl C.L."/>
            <person name="Schwartz D.C."/>
            <person name="Shenoy N."/>
            <person name="Shirasu K."/>
            <person name="Sikhakolli U.R."/>
            <person name="Stueber K."/>
            <person name="Sukno S.A."/>
            <person name="Sweigard J.A."/>
            <person name="Takano Y."/>
            <person name="Takahara H."/>
            <person name="Trail F."/>
            <person name="van der Does H.C."/>
            <person name="Voll L.M."/>
            <person name="Will I."/>
            <person name="Young S."/>
            <person name="Zeng Q."/>
            <person name="Zhang J."/>
            <person name="Zhou S."/>
            <person name="Dickman M.B."/>
            <person name="Schulze-Lefert P."/>
            <person name="Ver Loren van Themaat E."/>
            <person name="Ma L.-J."/>
            <person name="Vaillancourt L.J."/>
        </authorList>
    </citation>
    <scope>NUCLEOTIDE SEQUENCE [LARGE SCALE GENOMIC DNA]</scope>
    <source>
        <strain evidence="10">M1.001 / M2 / FGSC 10212</strain>
    </source>
</reference>
<evidence type="ECO:0000256" key="5">
    <source>
        <dbReference type="ARBA" id="ARBA00023065"/>
    </source>
</evidence>
<keyword evidence="4 7" id="KW-1133">Transmembrane helix</keyword>
<dbReference type="CDD" id="cd06186">
    <property type="entry name" value="NOX_Duox_like_FAD_NADP"/>
    <property type="match status" value="1"/>
</dbReference>